<dbReference type="RefSeq" id="WP_030200887.1">
    <property type="nucleotide sequence ID" value="NZ_BMNZ01000009.1"/>
</dbReference>
<name>A0ABQ2IDB5_9MICO</name>
<evidence type="ECO:0000313" key="1">
    <source>
        <dbReference type="EMBL" id="GGN07688.1"/>
    </source>
</evidence>
<reference evidence="2" key="1">
    <citation type="journal article" date="2019" name="Int. J. Syst. Evol. Microbiol.">
        <title>The Global Catalogue of Microorganisms (GCM) 10K type strain sequencing project: providing services to taxonomists for standard genome sequencing and annotation.</title>
        <authorList>
            <consortium name="The Broad Institute Genomics Platform"/>
            <consortium name="The Broad Institute Genome Sequencing Center for Infectious Disease"/>
            <person name="Wu L."/>
            <person name="Ma J."/>
        </authorList>
    </citation>
    <scope>NUCLEOTIDE SEQUENCE [LARGE SCALE GENOMIC DNA]</scope>
    <source>
        <strain evidence="2">JCM 1365</strain>
    </source>
</reference>
<evidence type="ECO:0000313" key="2">
    <source>
        <dbReference type="Proteomes" id="UP000623461"/>
    </source>
</evidence>
<sequence>MSDPMRPSWDRYRQWVSNEQLVAATAVLDVDPAGVVRQDATAWLTFSTESRQRDEHGNWHWDPVLDWEAWVSDVETQGRGWSSNQWRLYDVAAGLAADRPFNIVGVLDRLSEWRGQVWRVLVLWGTGADAALIRQAAAPF</sequence>
<comment type="caution">
    <text evidence="1">The sequence shown here is derived from an EMBL/GenBank/DDBJ whole genome shotgun (WGS) entry which is preliminary data.</text>
</comment>
<dbReference type="Proteomes" id="UP000623461">
    <property type="component" value="Unassembled WGS sequence"/>
</dbReference>
<accession>A0ABQ2IDB5</accession>
<protein>
    <submittedName>
        <fullName evidence="1">Uncharacterized protein</fullName>
    </submittedName>
</protein>
<keyword evidence="2" id="KW-1185">Reference proteome</keyword>
<organism evidence="1 2">
    <name type="scientific">Terrabacter tumescens</name>
    <dbReference type="NCBI Taxonomy" id="60443"/>
    <lineage>
        <taxon>Bacteria</taxon>
        <taxon>Bacillati</taxon>
        <taxon>Actinomycetota</taxon>
        <taxon>Actinomycetes</taxon>
        <taxon>Micrococcales</taxon>
        <taxon>Intrasporangiaceae</taxon>
        <taxon>Terrabacter</taxon>
    </lineage>
</organism>
<dbReference type="EMBL" id="BMNZ01000009">
    <property type="protein sequence ID" value="GGN07688.1"/>
    <property type="molecule type" value="Genomic_DNA"/>
</dbReference>
<gene>
    <name evidence="1" type="ORF">GCM10009721_39210</name>
</gene>
<proteinExistence type="predicted"/>